<evidence type="ECO:0000313" key="3">
    <source>
        <dbReference type="EMBL" id="MBM7614531.1"/>
    </source>
</evidence>
<dbReference type="NCBIfam" id="NF009239">
    <property type="entry name" value="PRK12595.1"/>
    <property type="match status" value="1"/>
</dbReference>
<evidence type="ECO:0000313" key="4">
    <source>
        <dbReference type="Proteomes" id="UP001314796"/>
    </source>
</evidence>
<gene>
    <name evidence="3" type="ORF">JOC73_001043</name>
</gene>
<dbReference type="Proteomes" id="UP001314796">
    <property type="component" value="Unassembled WGS sequence"/>
</dbReference>
<dbReference type="SUPFAM" id="SSF51569">
    <property type="entry name" value="Aldolase"/>
    <property type="match status" value="1"/>
</dbReference>
<proteinExistence type="predicted"/>
<keyword evidence="1 3" id="KW-0808">Transferase</keyword>
<accession>A0ABS2NNN4</accession>
<keyword evidence="4" id="KW-1185">Reference proteome</keyword>
<comment type="caution">
    <text evidence="3">The sequence shown here is derived from an EMBL/GenBank/DDBJ whole genome shotgun (WGS) entry which is preliminary data.</text>
</comment>
<dbReference type="NCBIfam" id="NF006421">
    <property type="entry name" value="PRK08673.1"/>
    <property type="match status" value="1"/>
</dbReference>
<dbReference type="InterPro" id="IPR006268">
    <property type="entry name" value="DAHP_syn_2"/>
</dbReference>
<protein>
    <submittedName>
        <fullName evidence="3">3-deoxy-7-phosphoheptulonate synthase</fullName>
        <ecNumber evidence="3">2.5.1.54</ecNumber>
    </submittedName>
</protein>
<name>A0ABS2NNN4_9FIRM</name>
<sequence>MKLRLINKKDNNDYKTVRVGNIEIGGEQLIMMAGPCAIESKEQMLASAKAVKEAGGHILRGGAFKPRTSPYSFQGLGEEGLEILKEVGEHYQLPVISEVMDPRDVEMISRYVDVIQIGTRNMQNFSLLKEAGRANKPILLKRGMAATIEDWLMAAEYIAAEGNQDIILCERGIRTFENYTRNTLDIAAVPIIKSLTYLPIIVDPSHGTGRRELVAPMAKAAIAAGVDGLMVEIHPSPCDALSDGPQSLELPEFADLMVETQELHKMIKNVHYLK</sequence>
<dbReference type="EC" id="2.5.1.54" evidence="3"/>
<dbReference type="InterPro" id="IPR006218">
    <property type="entry name" value="DAHP1/KDSA"/>
</dbReference>
<dbReference type="PANTHER" id="PTHR43018">
    <property type="entry name" value="PHOSPHO-2-DEHYDRO-3-DEOXYHEPTONATE ALDOLASE"/>
    <property type="match status" value="1"/>
</dbReference>
<dbReference type="GO" id="GO:0003849">
    <property type="term" value="F:3-deoxy-7-phosphoheptulonate synthase activity"/>
    <property type="evidence" value="ECO:0007669"/>
    <property type="project" value="UniProtKB-EC"/>
</dbReference>
<evidence type="ECO:0000259" key="2">
    <source>
        <dbReference type="Pfam" id="PF00793"/>
    </source>
</evidence>
<evidence type="ECO:0000256" key="1">
    <source>
        <dbReference type="ARBA" id="ARBA00022679"/>
    </source>
</evidence>
<reference evidence="3 4" key="1">
    <citation type="submission" date="2021-01" db="EMBL/GenBank/DDBJ databases">
        <title>Genomic Encyclopedia of Type Strains, Phase IV (KMG-IV): sequencing the most valuable type-strain genomes for metagenomic binning, comparative biology and taxonomic classification.</title>
        <authorList>
            <person name="Goeker M."/>
        </authorList>
    </citation>
    <scope>NUCLEOTIDE SEQUENCE [LARGE SCALE GENOMIC DNA]</scope>
    <source>
        <strain evidence="3 4">DSM 25890</strain>
    </source>
</reference>
<dbReference type="Pfam" id="PF00793">
    <property type="entry name" value="DAHP_synth_1"/>
    <property type="match status" value="1"/>
</dbReference>
<dbReference type="InterPro" id="IPR013785">
    <property type="entry name" value="Aldolase_TIM"/>
</dbReference>
<dbReference type="PANTHER" id="PTHR43018:SF1">
    <property type="entry name" value="PROTEIN AROA(G)"/>
    <property type="match status" value="1"/>
</dbReference>
<dbReference type="Gene3D" id="3.20.20.70">
    <property type="entry name" value="Aldolase class I"/>
    <property type="match status" value="1"/>
</dbReference>
<dbReference type="InterPro" id="IPR052899">
    <property type="entry name" value="Class-I_DAHP_synthase"/>
</dbReference>
<dbReference type="EMBL" id="JAFBEE010000005">
    <property type="protein sequence ID" value="MBM7614531.1"/>
    <property type="molecule type" value="Genomic_DNA"/>
</dbReference>
<dbReference type="NCBIfam" id="TIGR01361">
    <property type="entry name" value="DAHP_synth_Bsub"/>
    <property type="match status" value="1"/>
</dbReference>
<organism evidence="3 4">
    <name type="scientific">Alkaliphilus hydrothermalis</name>
    <dbReference type="NCBI Taxonomy" id="1482730"/>
    <lineage>
        <taxon>Bacteria</taxon>
        <taxon>Bacillati</taxon>
        <taxon>Bacillota</taxon>
        <taxon>Clostridia</taxon>
        <taxon>Peptostreptococcales</taxon>
        <taxon>Natronincolaceae</taxon>
        <taxon>Alkaliphilus</taxon>
    </lineage>
</organism>
<feature type="domain" description="DAHP synthetase I/KDSA" evidence="2">
    <location>
        <begin position="21"/>
        <end position="266"/>
    </location>
</feature>